<dbReference type="Proteomes" id="UP000440096">
    <property type="component" value="Unassembled WGS sequence"/>
</dbReference>
<dbReference type="RefSeq" id="WP_154754721.1">
    <property type="nucleotide sequence ID" value="NZ_WMBA01000001.1"/>
</dbReference>
<dbReference type="EMBL" id="WMBA01000001">
    <property type="protein sequence ID" value="MTD52461.1"/>
    <property type="molecule type" value="Genomic_DNA"/>
</dbReference>
<comment type="caution">
    <text evidence="1">The sequence shown here is derived from an EMBL/GenBank/DDBJ whole genome shotgun (WGS) entry which is preliminary data.</text>
</comment>
<dbReference type="OrthoDB" id="4319884at2"/>
<dbReference type="PANTHER" id="PTHR42708:SF1">
    <property type="entry name" value="GLIDING MOTILITY PROTEIN MGLA"/>
    <property type="match status" value="1"/>
</dbReference>
<gene>
    <name evidence="1" type="ORF">GKO32_00445</name>
</gene>
<protein>
    <submittedName>
        <fullName evidence="1">ATP-binding protein</fullName>
    </submittedName>
</protein>
<reference evidence="1 2" key="1">
    <citation type="submission" date="2019-11" db="EMBL/GenBank/DDBJ databases">
        <title>Draft genome of Amycolatopsis RM579.</title>
        <authorList>
            <person name="Duangmal K."/>
            <person name="Mingma R."/>
        </authorList>
    </citation>
    <scope>NUCLEOTIDE SEQUENCE [LARGE SCALE GENOMIC DNA]</scope>
    <source>
        <strain evidence="1 2">RM579</strain>
    </source>
</reference>
<sequence>MSRPSEPLVTLSSVKVVISGGFGVGKTTFIGAISEIGPLDTEAAMTEVSVRVNDTSDLSDKLTTTVDTRRIEDCFLTVEYFEEGSTPFLLAVNRFDGAGQFDIDEIREAVGVGEDIPVVECDARERESVKHTLIALTGRVPATYVAW</sequence>
<organism evidence="1 2">
    <name type="scientific">Amycolatopsis pithecellobii</name>
    <dbReference type="NCBI Taxonomy" id="664692"/>
    <lineage>
        <taxon>Bacteria</taxon>
        <taxon>Bacillati</taxon>
        <taxon>Actinomycetota</taxon>
        <taxon>Actinomycetes</taxon>
        <taxon>Pseudonocardiales</taxon>
        <taxon>Pseudonocardiaceae</taxon>
        <taxon>Amycolatopsis</taxon>
    </lineage>
</organism>
<evidence type="ECO:0000313" key="1">
    <source>
        <dbReference type="EMBL" id="MTD52461.1"/>
    </source>
</evidence>
<accession>A0A6N7YYE7</accession>
<dbReference type="GO" id="GO:0005524">
    <property type="term" value="F:ATP binding"/>
    <property type="evidence" value="ECO:0007669"/>
    <property type="project" value="UniProtKB-KW"/>
</dbReference>
<keyword evidence="1" id="KW-0067">ATP-binding</keyword>
<keyword evidence="2" id="KW-1185">Reference proteome</keyword>
<dbReference type="SUPFAM" id="SSF52540">
    <property type="entry name" value="P-loop containing nucleoside triphosphate hydrolases"/>
    <property type="match status" value="1"/>
</dbReference>
<dbReference type="PANTHER" id="PTHR42708">
    <property type="entry name" value="ATP/GTP-BINDING PROTEIN-RELATED"/>
    <property type="match status" value="1"/>
</dbReference>
<proteinExistence type="predicted"/>
<name>A0A6N7YYE7_9PSEU</name>
<evidence type="ECO:0000313" key="2">
    <source>
        <dbReference type="Proteomes" id="UP000440096"/>
    </source>
</evidence>
<dbReference type="PRINTS" id="PR00449">
    <property type="entry name" value="RASTRNSFRMNG"/>
</dbReference>
<dbReference type="InterPro" id="IPR052705">
    <property type="entry name" value="Gliding_Motility_GTPase"/>
</dbReference>
<dbReference type="AlphaFoldDB" id="A0A6N7YYE7"/>
<keyword evidence="1" id="KW-0547">Nucleotide-binding</keyword>
<dbReference type="InterPro" id="IPR027417">
    <property type="entry name" value="P-loop_NTPase"/>
</dbReference>